<evidence type="ECO:0000313" key="1">
    <source>
        <dbReference type="EMBL" id="KKL82351.1"/>
    </source>
</evidence>
<name>A0A0F9FVP1_9ZZZZ</name>
<accession>A0A0F9FVP1</accession>
<proteinExistence type="predicted"/>
<organism evidence="1">
    <name type="scientific">marine sediment metagenome</name>
    <dbReference type="NCBI Taxonomy" id="412755"/>
    <lineage>
        <taxon>unclassified sequences</taxon>
        <taxon>metagenomes</taxon>
        <taxon>ecological metagenomes</taxon>
    </lineage>
</organism>
<reference evidence="1" key="1">
    <citation type="journal article" date="2015" name="Nature">
        <title>Complex archaea that bridge the gap between prokaryotes and eukaryotes.</title>
        <authorList>
            <person name="Spang A."/>
            <person name="Saw J.H."/>
            <person name="Jorgensen S.L."/>
            <person name="Zaremba-Niedzwiedzka K."/>
            <person name="Martijn J."/>
            <person name="Lind A.E."/>
            <person name="van Eijk R."/>
            <person name="Schleper C."/>
            <person name="Guy L."/>
            <person name="Ettema T.J."/>
        </authorList>
    </citation>
    <scope>NUCLEOTIDE SEQUENCE</scope>
</reference>
<comment type="caution">
    <text evidence="1">The sequence shown here is derived from an EMBL/GenBank/DDBJ whole genome shotgun (WGS) entry which is preliminary data.</text>
</comment>
<protein>
    <submittedName>
        <fullName evidence="1">Uncharacterized protein</fullName>
    </submittedName>
</protein>
<sequence>MNSVEKRSHRLQSLLRYYLANKPTDAEFFAKTKSLGVSDGTARDYVRTVMIQAIRSKKK</sequence>
<dbReference type="EMBL" id="LAZR01022299">
    <property type="protein sequence ID" value="KKL82351.1"/>
    <property type="molecule type" value="Genomic_DNA"/>
</dbReference>
<gene>
    <name evidence="1" type="ORF">LCGC14_1985640</name>
</gene>
<dbReference type="AlphaFoldDB" id="A0A0F9FVP1"/>